<reference evidence="1" key="1">
    <citation type="journal article" date="2015" name="Nature">
        <title>Complex archaea that bridge the gap between prokaryotes and eukaryotes.</title>
        <authorList>
            <person name="Spang A."/>
            <person name="Saw J.H."/>
            <person name="Jorgensen S.L."/>
            <person name="Zaremba-Niedzwiedzka K."/>
            <person name="Martijn J."/>
            <person name="Lind A.E."/>
            <person name="van Eijk R."/>
            <person name="Schleper C."/>
            <person name="Guy L."/>
            <person name="Ettema T.J."/>
        </authorList>
    </citation>
    <scope>NUCLEOTIDE SEQUENCE</scope>
</reference>
<comment type="caution">
    <text evidence="1">The sequence shown here is derived from an EMBL/GenBank/DDBJ whole genome shotgun (WGS) entry which is preliminary data.</text>
</comment>
<organism evidence="1">
    <name type="scientific">marine sediment metagenome</name>
    <dbReference type="NCBI Taxonomy" id="412755"/>
    <lineage>
        <taxon>unclassified sequences</taxon>
        <taxon>metagenomes</taxon>
        <taxon>ecological metagenomes</taxon>
    </lineage>
</organism>
<proteinExistence type="predicted"/>
<name>A0A0F9QYG1_9ZZZZ</name>
<evidence type="ECO:0000313" key="1">
    <source>
        <dbReference type="EMBL" id="KKN49300.1"/>
    </source>
</evidence>
<sequence>MDDEEAQKATARWQARIEKLLTRLVHITELEYRRPRKS</sequence>
<dbReference type="EMBL" id="LAZR01001173">
    <property type="protein sequence ID" value="KKN49300.1"/>
    <property type="molecule type" value="Genomic_DNA"/>
</dbReference>
<accession>A0A0F9QYG1</accession>
<dbReference type="AlphaFoldDB" id="A0A0F9QYG1"/>
<gene>
    <name evidence="1" type="ORF">LCGC14_0643990</name>
</gene>
<protein>
    <submittedName>
        <fullName evidence="1">Uncharacterized protein</fullName>
    </submittedName>
</protein>